<keyword evidence="2" id="KW-1185">Reference proteome</keyword>
<organism evidence="1 2">
    <name type="scientific">Ruminococcus callidus ATCC 27760</name>
    <dbReference type="NCBI Taxonomy" id="411473"/>
    <lineage>
        <taxon>Bacteria</taxon>
        <taxon>Bacillati</taxon>
        <taxon>Bacillota</taxon>
        <taxon>Clostridia</taxon>
        <taxon>Eubacteriales</taxon>
        <taxon>Oscillospiraceae</taxon>
        <taxon>Ruminococcus</taxon>
    </lineage>
</organism>
<evidence type="ECO:0000313" key="2">
    <source>
        <dbReference type="Proteomes" id="UP000016662"/>
    </source>
</evidence>
<dbReference type="STRING" id="411473.RUMCAL_02261"/>
<dbReference type="Proteomes" id="UP000016662">
    <property type="component" value="Unassembled WGS sequence"/>
</dbReference>
<comment type="caution">
    <text evidence="1">The sequence shown here is derived from an EMBL/GenBank/DDBJ whole genome shotgun (WGS) entry which is preliminary data.</text>
</comment>
<reference evidence="1 2" key="1">
    <citation type="submission" date="2013-07" db="EMBL/GenBank/DDBJ databases">
        <authorList>
            <person name="Weinstock G."/>
            <person name="Sodergren E."/>
            <person name="Wylie T."/>
            <person name="Fulton L."/>
            <person name="Fulton R."/>
            <person name="Fronick C."/>
            <person name="O'Laughlin M."/>
            <person name="Godfrey J."/>
            <person name="Miner T."/>
            <person name="Herter B."/>
            <person name="Appelbaum E."/>
            <person name="Cordes M."/>
            <person name="Lek S."/>
            <person name="Wollam A."/>
            <person name="Pepin K.H."/>
            <person name="Palsikar V.B."/>
            <person name="Mitreva M."/>
            <person name="Wilson R.K."/>
        </authorList>
    </citation>
    <scope>NUCLEOTIDE SEQUENCE [LARGE SCALE GENOMIC DNA]</scope>
    <source>
        <strain evidence="1 2">ATCC 27760</strain>
    </source>
</reference>
<dbReference type="EMBL" id="AWVF01000279">
    <property type="protein sequence ID" value="ERJ93501.1"/>
    <property type="molecule type" value="Genomic_DNA"/>
</dbReference>
<name>U2K4S2_9FIRM</name>
<sequence length="45" mass="5025">MRQINISIFRELHAKLTGKLCAVLPLFCARKTAGICICLPFAFCI</sequence>
<protein>
    <submittedName>
        <fullName evidence="1">Uncharacterized protein</fullName>
    </submittedName>
</protein>
<dbReference type="AlphaFoldDB" id="U2K4S2"/>
<dbReference type="PATRIC" id="fig|411473.3.peg.1872"/>
<gene>
    <name evidence="1" type="ORF">RUMCAL_02261</name>
</gene>
<evidence type="ECO:0000313" key="1">
    <source>
        <dbReference type="EMBL" id="ERJ93501.1"/>
    </source>
</evidence>
<proteinExistence type="predicted"/>
<accession>U2K4S2</accession>
<dbReference type="HOGENOM" id="CLU_3204877_0_0_9"/>